<dbReference type="InterPro" id="IPR056884">
    <property type="entry name" value="NPHP3-like_N"/>
</dbReference>
<feature type="domain" description="Nephrocystin 3-like N-terminal" evidence="3">
    <location>
        <begin position="319"/>
        <end position="479"/>
    </location>
</feature>
<dbReference type="Pfam" id="PF00400">
    <property type="entry name" value="WD40"/>
    <property type="match status" value="1"/>
</dbReference>
<dbReference type="InterPro" id="IPR029058">
    <property type="entry name" value="AB_hydrolase_fold"/>
</dbReference>
<evidence type="ECO:0000259" key="2">
    <source>
        <dbReference type="Pfam" id="PF22939"/>
    </source>
</evidence>
<reference evidence="4 5" key="1">
    <citation type="submission" date="2018-07" db="EMBL/GenBank/DDBJ databases">
        <title>The genomes of Aspergillus section Nigri reveals drivers in fungal speciation.</title>
        <authorList>
            <consortium name="DOE Joint Genome Institute"/>
            <person name="Vesth T.C."/>
            <person name="Nybo J."/>
            <person name="Theobald S."/>
            <person name="Brandl J."/>
            <person name="Frisvad J.C."/>
            <person name="Nielsen K.F."/>
            <person name="Lyhne E.K."/>
            <person name="Kogle M.E."/>
            <person name="Kuo A."/>
            <person name="Riley R."/>
            <person name="Clum A."/>
            <person name="Nolan M."/>
            <person name="Lipzen A."/>
            <person name="Salamov A."/>
            <person name="Henrissat B."/>
            <person name="Wiebenga A."/>
            <person name="De vries R.P."/>
            <person name="Grigoriev I.V."/>
            <person name="Mortensen U.H."/>
            <person name="Andersen M.R."/>
            <person name="Baker S.E."/>
        </authorList>
    </citation>
    <scope>NUCLEOTIDE SEQUENCE [LARGE SCALE GENOMIC DNA]</scope>
    <source>
        <strain evidence="4 5">CBS 139.54b</strain>
    </source>
</reference>
<sequence length="1536" mass="171696">MDRFRRRSTAEESFGRLERRLSGLTITRKGSVAYGPTETDEDLLVEDEDTKGPLGLNLLHTVPEPHIDFIFIHGLGGGSRKTWSKTTDPYHFWPKEWLSRDPEFGHVRVHSFGYKADWAEKKSNHLNIHDFSLSLLGEMQCSPEIRRSNTKIVLVAHSMGGIVTKKTLVNILKVSFGHKSFVAELGRDSVSVQSINDSFRYFADDLQLWSFYETIPYNFVLTNAMIVDKSSATLGLSKERCSLLNADHSGICKFESPTDPNYKSLRNAFITTVDSILTEIAQVVCETTKSESSRLTELTGIAEPPIDDLFSLEELRIPGTCEWLSTKAGYKTWKSAWSLSRPIFWLTGNAGTGKSVLSSYVINDLEESNFQCSYFFFKQGNASRSSISECLLSLAFQMGQADESILKRLTQFSEGSDTWEQLDEKTLWRKVFHGAIFKEPNPEPRFWVIDALEECNKFPILVSLLARAPPYLRVFLTSRHLPEVYQSITSHNVAIENYSVQEQDTLTDLGIFIDSRTDSLPAGNNGSHKNLRDKILEKANGSFLWTSLVVQELEGVYSEEAAEEVLNEVPADMNNLYARMLENIPRKGHKLARSIFVWTLLGMRPLSLGELSYAVKLDTNETVHNLAKAIMAICGQLVGVSQKGWVQCIHQTARAFLLQQEQVPALALNKPKSHARLAELCLTALNMNFGPGARRRKSKTVKASADSVADITDYAAIHFSDHLRKSSSEDPRSWALLAEFFDSNVLMWIEYLAETGRLQHITSTAKNLKSYLMRRLKHMQPFSNEKENLEVWIHDLIRLNARFRTALAICPSAIHNIIPALCPSESMVSAIYATRPRGIAVKGPVERTWDECLATIDYKSVQTSSVAHGDFYSAVGASDGAIFLYVRDSTETTATLFHGERVRVLVFSDDDAYLASSGPRKVIVWDLRTRKQLWSFDVQHQPLTLAFSENSTLLAAATQGNYTITWDLQEEQIEGETWSWIRSFHETTGQAKPTQPPGKALFSDDCSMFAVSYRGRPVYLFDMKSETLVGSCSRNTGAVAGRQYVVDALAFNPNREISALVVSYGDGEIVVYDLWSAEPRYQTPDVFAHTLACSPDGRTLVTGSSRGTIQIFEFSGAQGTSLTLVYRINAFEEGIRGIAFSSDSLRFTDIRGSQYRIWEPAVLVGNDYDEGSQSELSQAITLKPKSVGMLEGPPDPEITIMCTDSSGRYLLYGKEDGVVASLNVQEASHREALYRHALNVRVTCIAYCDQLGVLATADESSRIIVSTLKFTATGVEALSIMCDMRSEEPVQALLLDPSGTKLLVQGRHSTRIWKILGTKTDIEITLPHLGSSYKFTNHHSSPSHFIAISPHSTEIFSWTDVMSSSGEAAGRKAPPNEIHWVSHASNQVANKNQPGQSLSVQFIVSLCNLTAISEESSQSTLMVWEAAHIPTDGDWPSELYLPGFERISARITQVIGVTGSLVLFVDSDHWVCSVDVRQWGAAGQGAWRHFFLLPEWKGNNREFLVEYIPRRREFVVVKKHEVLVIKRGLDVAVPLE</sequence>
<dbReference type="Gene3D" id="3.40.50.1820">
    <property type="entry name" value="alpha/beta hydrolase"/>
    <property type="match status" value="1"/>
</dbReference>
<dbReference type="EMBL" id="KZ852059">
    <property type="protein sequence ID" value="RDH30693.1"/>
    <property type="molecule type" value="Genomic_DNA"/>
</dbReference>
<dbReference type="Gene3D" id="3.40.50.300">
    <property type="entry name" value="P-loop containing nucleotide triphosphate hydrolases"/>
    <property type="match status" value="1"/>
</dbReference>
<dbReference type="SUPFAM" id="SSF82171">
    <property type="entry name" value="DPP6 N-terminal domain-like"/>
    <property type="match status" value="1"/>
</dbReference>
<protein>
    <submittedName>
        <fullName evidence="4">WD40 repeat-like protein</fullName>
    </submittedName>
</protein>
<keyword evidence="1" id="KW-0677">Repeat</keyword>
<evidence type="ECO:0000313" key="4">
    <source>
        <dbReference type="EMBL" id="RDH30693.1"/>
    </source>
</evidence>
<dbReference type="InterPro" id="IPR015943">
    <property type="entry name" value="WD40/YVTN_repeat-like_dom_sf"/>
</dbReference>
<name>A0A3F3PUU5_9EURO</name>
<gene>
    <name evidence="4" type="ORF">BDQ94DRAFT_172769</name>
</gene>
<organism evidence="4 5">
    <name type="scientific">Aspergillus welwitschiae</name>
    <dbReference type="NCBI Taxonomy" id="1341132"/>
    <lineage>
        <taxon>Eukaryota</taxon>
        <taxon>Fungi</taxon>
        <taxon>Dikarya</taxon>
        <taxon>Ascomycota</taxon>
        <taxon>Pezizomycotina</taxon>
        <taxon>Eurotiomycetes</taxon>
        <taxon>Eurotiomycetidae</taxon>
        <taxon>Eurotiales</taxon>
        <taxon>Aspergillaceae</taxon>
        <taxon>Aspergillus</taxon>
        <taxon>Aspergillus subgen. Circumdati</taxon>
    </lineage>
</organism>
<dbReference type="Pfam" id="PF24883">
    <property type="entry name" value="NPHP3_N"/>
    <property type="match status" value="1"/>
</dbReference>
<dbReference type="InterPro" id="IPR036322">
    <property type="entry name" value="WD40_repeat_dom_sf"/>
</dbReference>
<proteinExistence type="predicted"/>
<dbReference type="Gene3D" id="2.130.10.10">
    <property type="entry name" value="YVTN repeat-like/Quinoprotein amine dehydrogenase"/>
    <property type="match status" value="3"/>
</dbReference>
<dbReference type="PANTHER" id="PTHR10039">
    <property type="entry name" value="AMELOGENIN"/>
    <property type="match status" value="1"/>
</dbReference>
<dbReference type="InterPro" id="IPR001680">
    <property type="entry name" value="WD40_rpt"/>
</dbReference>
<dbReference type="SUPFAM" id="SSF52540">
    <property type="entry name" value="P-loop containing nucleoside triphosphate hydrolases"/>
    <property type="match status" value="1"/>
</dbReference>
<dbReference type="PANTHER" id="PTHR10039:SF16">
    <property type="entry name" value="GPI INOSITOL-DEACYLASE"/>
    <property type="match status" value="1"/>
</dbReference>
<evidence type="ECO:0000259" key="3">
    <source>
        <dbReference type="Pfam" id="PF24883"/>
    </source>
</evidence>
<dbReference type="InterPro" id="IPR054471">
    <property type="entry name" value="GPIID_WHD"/>
</dbReference>
<feature type="domain" description="GPI inositol-deacylase winged helix" evidence="2">
    <location>
        <begin position="586"/>
        <end position="663"/>
    </location>
</feature>
<evidence type="ECO:0000313" key="5">
    <source>
        <dbReference type="Proteomes" id="UP000253729"/>
    </source>
</evidence>
<dbReference type="Proteomes" id="UP000253729">
    <property type="component" value="Unassembled WGS sequence"/>
</dbReference>
<accession>A0A3F3PUU5</accession>
<dbReference type="SUPFAM" id="SSF53474">
    <property type="entry name" value="alpha/beta-Hydrolases"/>
    <property type="match status" value="1"/>
</dbReference>
<dbReference type="SMART" id="SM00320">
    <property type="entry name" value="WD40"/>
    <property type="match status" value="6"/>
</dbReference>
<dbReference type="Pfam" id="PF22939">
    <property type="entry name" value="WHD_GPIID"/>
    <property type="match status" value="1"/>
</dbReference>
<evidence type="ECO:0000256" key="1">
    <source>
        <dbReference type="ARBA" id="ARBA00022737"/>
    </source>
</evidence>
<dbReference type="SUPFAM" id="SSF50978">
    <property type="entry name" value="WD40 repeat-like"/>
    <property type="match status" value="1"/>
</dbReference>
<dbReference type="GeneID" id="38140376"/>
<keyword evidence="5" id="KW-1185">Reference proteome</keyword>
<dbReference type="RefSeq" id="XP_026623715.1">
    <property type="nucleotide sequence ID" value="XM_026772020.1"/>
</dbReference>
<dbReference type="InterPro" id="IPR027417">
    <property type="entry name" value="P-loop_NTPase"/>
</dbReference>